<dbReference type="SMART" id="SM00256">
    <property type="entry name" value="FBOX"/>
    <property type="match status" value="1"/>
</dbReference>
<dbReference type="KEGG" id="tad:TRIADDRAFT_58945"/>
<dbReference type="eggNOG" id="KOG1777">
    <property type="taxonomic scope" value="Eukaryota"/>
</dbReference>
<dbReference type="InterPro" id="IPR012334">
    <property type="entry name" value="Pectin_lyas_fold"/>
</dbReference>
<keyword evidence="5" id="KW-1185">Reference proteome</keyword>
<dbReference type="EMBL" id="DS985249">
    <property type="protein sequence ID" value="EDV22395.1"/>
    <property type="molecule type" value="Genomic_DNA"/>
</dbReference>
<keyword evidence="1" id="KW-0677">Repeat</keyword>
<proteinExistence type="predicted"/>
<dbReference type="Proteomes" id="UP000009022">
    <property type="component" value="Unassembled WGS sequence"/>
</dbReference>
<evidence type="ECO:0000313" key="5">
    <source>
        <dbReference type="Proteomes" id="UP000009022"/>
    </source>
</evidence>
<dbReference type="Pfam" id="PF12937">
    <property type="entry name" value="F-box-like"/>
    <property type="match status" value="1"/>
</dbReference>
<dbReference type="FunFam" id="1.20.1280.50:FF:000009">
    <property type="entry name" value="F-box only protein 10"/>
    <property type="match status" value="1"/>
</dbReference>
<dbReference type="InterPro" id="IPR006626">
    <property type="entry name" value="PbH1"/>
</dbReference>
<reference evidence="4 5" key="1">
    <citation type="journal article" date="2008" name="Nature">
        <title>The Trichoplax genome and the nature of placozoans.</title>
        <authorList>
            <person name="Srivastava M."/>
            <person name="Begovic E."/>
            <person name="Chapman J."/>
            <person name="Putnam N.H."/>
            <person name="Hellsten U."/>
            <person name="Kawashima T."/>
            <person name="Kuo A."/>
            <person name="Mitros T."/>
            <person name="Salamov A."/>
            <person name="Carpenter M.L."/>
            <person name="Signorovitch A.Y."/>
            <person name="Moreno M.A."/>
            <person name="Kamm K."/>
            <person name="Grimwood J."/>
            <person name="Schmutz J."/>
            <person name="Shapiro H."/>
            <person name="Grigoriev I.V."/>
            <person name="Buss L.W."/>
            <person name="Schierwater B."/>
            <person name="Dellaporta S.L."/>
            <person name="Rokhsar D.S."/>
        </authorList>
    </citation>
    <scope>NUCLEOTIDE SEQUENCE [LARGE SCALE GENOMIC DNA]</scope>
    <source>
        <strain evidence="4 5">Grell-BS-1999</strain>
    </source>
</reference>
<gene>
    <name evidence="4" type="ORF">TRIADDRAFT_58945</name>
</gene>
<dbReference type="InterPro" id="IPR011050">
    <property type="entry name" value="Pectin_lyase_fold/virulence"/>
</dbReference>
<sequence>MASCAAITNIRANNNNKNNNMNNTVDNSHRLPVEVWHLIFQYLDVLDLCRCCQVCNQWNQLICGNDRTYWQRLYLHNRHHIHPNWPNDSDKDIVSWMKAIKHNYLVQHFWSRLGDENSLLANLFRNRKRGLALPRFNTVTVGRGQDYDQLVVALTSIPSHEFIRIIVYPGRYQGNLVTIKRTAPLEIIGHGDRKDIIIDIPLIQQGFNMRCENVTFKCDDGYNRRIEVTSGHLQMDICLIDCFAITIHFPGSGHIRYCELIGYSYIWLYDADIGLIEHCKFVNTSESIFVAGWDRIDNRKFRSIHFTKHWYEFVVVDNKCPNSWDKKESTSSLHNENDANISNSNSSLSNEYNVIADKAKTISNLVHGLVSTDDLNSIHNSISHGSNCSNNEDPNPRQSSNLEESAPSCNVECTDIECNNMESTSVRSVRTDESCNDSDALYQNFHLMSDQDNDSRYGRDDNISRMDRQMYDMNYLDVDVGDLAEILSHEYLESPTNQPDDNTSITDVLNASSKSLNQLLAKHTKPPQPKSKELVEENLNETKAVIIRNCCFINCEAVISMRSHATVSVVNNMMSSISRGVRCVGESSLYMIDNFITDCHLSGVYIREKSTGLIDRNIFIGVGEAAIDIRSEANPTVQRNVIEDGLRSGIVIMEYGQGKILSNLIVRNRESGIHILINGKTIICNNLITENGAGGITVGDSGNGFIIGNTIKESHWAGIDVCNGAKPYIARNEIIDGASVGIILGDNSGGKIEFNKISGNNGVGISVSLTSSSVIQWNTICDNTFHGALLSSGNHNYHIYDEIDNYNEPDQSLISYNSKLIFNVFCRNKKFGICIDGYKVAFLKGNSIFGNTEGGLIVSNTYDAKIIENDISANGGYGVVISSDGKATLDGNGIYDNQDCCVKIDGHCALKNNDLCCNINSTIIVGATATSYISNNRIFSNGSYGLFLQEGSQSLIEDNKIYYCNNAAVHKHENCIATLQNNCCSLHPPSTSINPSVPWADDTNTGLRPLITTPLQAPKISLPSLRAESSPKGCNCGQPSQVCNIL</sequence>
<dbReference type="SMART" id="SM00710">
    <property type="entry name" value="PbH1"/>
    <property type="match status" value="13"/>
</dbReference>
<dbReference type="Gene3D" id="1.20.1280.50">
    <property type="match status" value="1"/>
</dbReference>
<evidence type="ECO:0000256" key="1">
    <source>
        <dbReference type="ARBA" id="ARBA00022737"/>
    </source>
</evidence>
<dbReference type="STRING" id="10228.B3S441"/>
<dbReference type="InterPro" id="IPR036047">
    <property type="entry name" value="F-box-like_dom_sf"/>
</dbReference>
<dbReference type="AlphaFoldDB" id="B3S441"/>
<name>B3S441_TRIAD</name>
<dbReference type="PROSITE" id="PS50181">
    <property type="entry name" value="FBOX"/>
    <property type="match status" value="1"/>
</dbReference>
<dbReference type="CTD" id="6756329"/>
<dbReference type="GO" id="GO:0006511">
    <property type="term" value="P:ubiquitin-dependent protein catabolic process"/>
    <property type="evidence" value="ECO:0000318"/>
    <property type="project" value="GO_Central"/>
</dbReference>
<dbReference type="Gene3D" id="2.160.20.10">
    <property type="entry name" value="Single-stranded right-handed beta-helix, Pectin lyase-like"/>
    <property type="match status" value="3"/>
</dbReference>
<dbReference type="SUPFAM" id="SSF81383">
    <property type="entry name" value="F-box domain"/>
    <property type="match status" value="1"/>
</dbReference>
<accession>B3S441</accession>
<feature type="region of interest" description="Disordered" evidence="2">
    <location>
        <begin position="384"/>
        <end position="404"/>
    </location>
</feature>
<dbReference type="GeneID" id="6756329"/>
<dbReference type="InterPro" id="IPR001810">
    <property type="entry name" value="F-box_dom"/>
</dbReference>
<dbReference type="HOGENOM" id="CLU_013632_0_0_1"/>
<dbReference type="SUPFAM" id="SSF51126">
    <property type="entry name" value="Pectin lyase-like"/>
    <property type="match status" value="3"/>
</dbReference>
<dbReference type="InterPro" id="IPR039448">
    <property type="entry name" value="Beta_helix"/>
</dbReference>
<dbReference type="OrthoDB" id="427974at2759"/>
<dbReference type="InParanoid" id="B3S441"/>
<dbReference type="CDD" id="cd22090">
    <property type="entry name" value="F-box_FBXO10"/>
    <property type="match status" value="1"/>
</dbReference>
<dbReference type="PhylomeDB" id="B3S441"/>
<evidence type="ECO:0000259" key="3">
    <source>
        <dbReference type="PROSITE" id="PS50181"/>
    </source>
</evidence>
<dbReference type="PANTHER" id="PTHR22990">
    <property type="entry name" value="F-BOX ONLY PROTEIN"/>
    <property type="match status" value="1"/>
</dbReference>
<evidence type="ECO:0000313" key="4">
    <source>
        <dbReference type="EMBL" id="EDV22395.1"/>
    </source>
</evidence>
<dbReference type="InterPro" id="IPR051550">
    <property type="entry name" value="SCF-Subunits/Alg-Epimerases"/>
</dbReference>
<feature type="domain" description="F-box" evidence="3">
    <location>
        <begin position="25"/>
        <end position="73"/>
    </location>
</feature>
<dbReference type="RefSeq" id="XP_002114939.1">
    <property type="nucleotide sequence ID" value="XM_002114903.1"/>
</dbReference>
<protein>
    <recommendedName>
        <fullName evidence="3">F-box domain-containing protein</fullName>
    </recommendedName>
</protein>
<dbReference type="PANTHER" id="PTHR22990:SF15">
    <property type="entry name" value="F-BOX ONLY PROTEIN 10"/>
    <property type="match status" value="1"/>
</dbReference>
<feature type="compositionally biased region" description="Polar residues" evidence="2">
    <location>
        <begin position="392"/>
        <end position="403"/>
    </location>
</feature>
<evidence type="ECO:0000256" key="2">
    <source>
        <dbReference type="SAM" id="MobiDB-lite"/>
    </source>
</evidence>
<dbReference type="OMA" id="CTIEEIH"/>
<dbReference type="FunFam" id="2.160.20.10:FF:000195">
    <property type="entry name" value="F-box only protein 10"/>
    <property type="match status" value="1"/>
</dbReference>
<dbReference type="GO" id="GO:0042981">
    <property type="term" value="P:regulation of apoptotic process"/>
    <property type="evidence" value="ECO:0000318"/>
    <property type="project" value="GO_Central"/>
</dbReference>
<organism evidence="4 5">
    <name type="scientific">Trichoplax adhaerens</name>
    <name type="common">Trichoplax reptans</name>
    <dbReference type="NCBI Taxonomy" id="10228"/>
    <lineage>
        <taxon>Eukaryota</taxon>
        <taxon>Metazoa</taxon>
        <taxon>Placozoa</taxon>
        <taxon>Uniplacotomia</taxon>
        <taxon>Trichoplacea</taxon>
        <taxon>Trichoplacidae</taxon>
        <taxon>Trichoplax</taxon>
    </lineage>
</organism>
<dbReference type="Pfam" id="PF13229">
    <property type="entry name" value="Beta_helix"/>
    <property type="match status" value="2"/>
</dbReference>